<organism evidence="1 2">
    <name type="scientific">Effrenium voratum</name>
    <dbReference type="NCBI Taxonomy" id="2562239"/>
    <lineage>
        <taxon>Eukaryota</taxon>
        <taxon>Sar</taxon>
        <taxon>Alveolata</taxon>
        <taxon>Dinophyceae</taxon>
        <taxon>Suessiales</taxon>
        <taxon>Symbiodiniaceae</taxon>
        <taxon>Effrenium</taxon>
    </lineage>
</organism>
<dbReference type="Proteomes" id="UP001178507">
    <property type="component" value="Unassembled WGS sequence"/>
</dbReference>
<comment type="caution">
    <text evidence="1">The sequence shown here is derived from an EMBL/GenBank/DDBJ whole genome shotgun (WGS) entry which is preliminary data.</text>
</comment>
<name>A0AA36MQL4_9DINO</name>
<dbReference type="AlphaFoldDB" id="A0AA36MQL4"/>
<gene>
    <name evidence="1" type="ORF">EVOR1521_LOCUS8396</name>
</gene>
<sequence>MGASSTKSGGLLPKSGAPRGPMVFLGRDARACCGPRSSNTFCRNEFLDMHLSKLEEHDQEFDSAFLYQLQVKSNDVSDDRYTLLFQRTEQEAPKSAARAVVPQKVRHFLRLDWNPDGLAFDELNTRLPENLLVESKVFHRPLRPVELGHQLEEVQNKTFDIAEWNSNHFCQYLIAQVSGKAYQYRR</sequence>
<evidence type="ECO:0000313" key="1">
    <source>
        <dbReference type="EMBL" id="CAJ1380462.1"/>
    </source>
</evidence>
<reference evidence="1" key="1">
    <citation type="submission" date="2023-08" db="EMBL/GenBank/DDBJ databases">
        <authorList>
            <person name="Chen Y."/>
            <person name="Shah S."/>
            <person name="Dougan E. K."/>
            <person name="Thang M."/>
            <person name="Chan C."/>
        </authorList>
    </citation>
    <scope>NUCLEOTIDE SEQUENCE</scope>
</reference>
<keyword evidence="2" id="KW-1185">Reference proteome</keyword>
<dbReference type="EMBL" id="CAUJNA010000713">
    <property type="protein sequence ID" value="CAJ1380462.1"/>
    <property type="molecule type" value="Genomic_DNA"/>
</dbReference>
<protein>
    <submittedName>
        <fullName evidence="1">Uncharacterized protein</fullName>
    </submittedName>
</protein>
<evidence type="ECO:0000313" key="2">
    <source>
        <dbReference type="Proteomes" id="UP001178507"/>
    </source>
</evidence>
<accession>A0AA36MQL4</accession>
<proteinExistence type="predicted"/>